<dbReference type="PROSITE" id="PS50082">
    <property type="entry name" value="WD_REPEATS_2"/>
    <property type="match status" value="1"/>
</dbReference>
<dbReference type="SUPFAM" id="SSF50978">
    <property type="entry name" value="WD40 repeat-like"/>
    <property type="match status" value="1"/>
</dbReference>
<accession>A0ABR2LLN7</accession>
<dbReference type="InterPro" id="IPR036322">
    <property type="entry name" value="WD40_repeat_dom_sf"/>
</dbReference>
<gene>
    <name evidence="2" type="ORF">KSP40_PGU000539</name>
</gene>
<comment type="caution">
    <text evidence="2">The sequence shown here is derived from an EMBL/GenBank/DDBJ whole genome shotgun (WGS) entry which is preliminary data.</text>
</comment>
<dbReference type="EMBL" id="JBBWWR010000018">
    <property type="protein sequence ID" value="KAK8944006.1"/>
    <property type="molecule type" value="Genomic_DNA"/>
</dbReference>
<evidence type="ECO:0000313" key="3">
    <source>
        <dbReference type="Proteomes" id="UP001412067"/>
    </source>
</evidence>
<proteinExistence type="predicted"/>
<dbReference type="Gene3D" id="2.130.10.10">
    <property type="entry name" value="YVTN repeat-like/Quinoprotein amine dehydrogenase"/>
    <property type="match status" value="1"/>
</dbReference>
<dbReference type="InterPro" id="IPR015943">
    <property type="entry name" value="WD40/YVTN_repeat-like_dom_sf"/>
</dbReference>
<evidence type="ECO:0000256" key="1">
    <source>
        <dbReference type="PROSITE-ProRule" id="PRU00221"/>
    </source>
</evidence>
<dbReference type="PANTHER" id="PTHR43979:SF1">
    <property type="entry name" value="PRE-MRNA-PROCESSING FACTOR 17"/>
    <property type="match status" value="1"/>
</dbReference>
<name>A0ABR2LLN7_9ASPA</name>
<keyword evidence="1" id="KW-0853">WD repeat</keyword>
<dbReference type="InterPro" id="IPR032847">
    <property type="entry name" value="PRPF17"/>
</dbReference>
<keyword evidence="3" id="KW-1185">Reference proteome</keyword>
<organism evidence="2 3">
    <name type="scientific">Platanthera guangdongensis</name>
    <dbReference type="NCBI Taxonomy" id="2320717"/>
    <lineage>
        <taxon>Eukaryota</taxon>
        <taxon>Viridiplantae</taxon>
        <taxon>Streptophyta</taxon>
        <taxon>Embryophyta</taxon>
        <taxon>Tracheophyta</taxon>
        <taxon>Spermatophyta</taxon>
        <taxon>Magnoliopsida</taxon>
        <taxon>Liliopsida</taxon>
        <taxon>Asparagales</taxon>
        <taxon>Orchidaceae</taxon>
        <taxon>Orchidoideae</taxon>
        <taxon>Orchideae</taxon>
        <taxon>Orchidinae</taxon>
        <taxon>Platanthera</taxon>
    </lineage>
</organism>
<evidence type="ECO:0000313" key="2">
    <source>
        <dbReference type="EMBL" id="KAK8944006.1"/>
    </source>
</evidence>
<dbReference type="InterPro" id="IPR001680">
    <property type="entry name" value="WD40_rpt"/>
</dbReference>
<dbReference type="PROSITE" id="PS50294">
    <property type="entry name" value="WD_REPEATS_REGION"/>
    <property type="match status" value="1"/>
</dbReference>
<sequence length="70" mass="7912">MDTKIKIWDVFNLGKCMRTYMGHSKAVRDISFSNDGSKFLSVGYDKNIKLWDTETDKVISTFSTGKIKGG</sequence>
<reference evidence="2 3" key="1">
    <citation type="journal article" date="2022" name="Nat. Plants">
        <title>Genomes of leafy and leafless Platanthera orchids illuminate the evolution of mycoheterotrophy.</title>
        <authorList>
            <person name="Li M.H."/>
            <person name="Liu K.W."/>
            <person name="Li Z."/>
            <person name="Lu H.C."/>
            <person name="Ye Q.L."/>
            <person name="Zhang D."/>
            <person name="Wang J.Y."/>
            <person name="Li Y.F."/>
            <person name="Zhong Z.M."/>
            <person name="Liu X."/>
            <person name="Yu X."/>
            <person name="Liu D.K."/>
            <person name="Tu X.D."/>
            <person name="Liu B."/>
            <person name="Hao Y."/>
            <person name="Liao X.Y."/>
            <person name="Jiang Y.T."/>
            <person name="Sun W.H."/>
            <person name="Chen J."/>
            <person name="Chen Y.Q."/>
            <person name="Ai Y."/>
            <person name="Zhai J.W."/>
            <person name="Wu S.S."/>
            <person name="Zhou Z."/>
            <person name="Hsiao Y.Y."/>
            <person name="Wu W.L."/>
            <person name="Chen Y.Y."/>
            <person name="Lin Y.F."/>
            <person name="Hsu J.L."/>
            <person name="Li C.Y."/>
            <person name="Wang Z.W."/>
            <person name="Zhao X."/>
            <person name="Zhong W.Y."/>
            <person name="Ma X.K."/>
            <person name="Ma L."/>
            <person name="Huang J."/>
            <person name="Chen G.Z."/>
            <person name="Huang M.Z."/>
            <person name="Huang L."/>
            <person name="Peng D.H."/>
            <person name="Luo Y.B."/>
            <person name="Zou S.Q."/>
            <person name="Chen S.P."/>
            <person name="Lan S."/>
            <person name="Tsai W.C."/>
            <person name="Van de Peer Y."/>
            <person name="Liu Z.J."/>
        </authorList>
    </citation>
    <scope>NUCLEOTIDE SEQUENCE [LARGE SCALE GENOMIC DNA]</scope>
    <source>
        <strain evidence="2">Lor288</strain>
    </source>
</reference>
<dbReference type="Proteomes" id="UP001412067">
    <property type="component" value="Unassembled WGS sequence"/>
</dbReference>
<dbReference type="Pfam" id="PF00400">
    <property type="entry name" value="WD40"/>
    <property type="match status" value="1"/>
</dbReference>
<dbReference type="SMART" id="SM00320">
    <property type="entry name" value="WD40"/>
    <property type="match status" value="1"/>
</dbReference>
<feature type="repeat" description="WD" evidence="1">
    <location>
        <begin position="20"/>
        <end position="61"/>
    </location>
</feature>
<dbReference type="PANTHER" id="PTHR43979">
    <property type="entry name" value="PRE-MRNA-PROCESSING FACTOR 17"/>
    <property type="match status" value="1"/>
</dbReference>
<protein>
    <submittedName>
        <fullName evidence="2">Uncharacterized protein</fullName>
    </submittedName>
</protein>